<sequence length="149" mass="17728">MFGATQVSKAQFLDKARQAREERKGIKDKERAVIKIQALTRRFLCRCRLQKEIRQEVDEFLETTQKSSVKPYALSIFRIARKMLVVFQMSPDKGRFEKLCRCILNSMENENEPKVWFVSLAISKDLTLLWIKQIKDILWYCCEFLKMLK</sequence>
<organism evidence="5 6">
    <name type="scientific">Hymenochirus boettgeri</name>
    <name type="common">Congo dwarf clawed frog</name>
    <dbReference type="NCBI Taxonomy" id="247094"/>
    <lineage>
        <taxon>Eukaryota</taxon>
        <taxon>Metazoa</taxon>
        <taxon>Chordata</taxon>
        <taxon>Craniata</taxon>
        <taxon>Vertebrata</taxon>
        <taxon>Euteleostomi</taxon>
        <taxon>Amphibia</taxon>
        <taxon>Batrachia</taxon>
        <taxon>Anura</taxon>
        <taxon>Pipoidea</taxon>
        <taxon>Pipidae</taxon>
        <taxon>Pipinae</taxon>
        <taxon>Hymenochirus</taxon>
    </lineage>
</organism>
<dbReference type="GO" id="GO:0000209">
    <property type="term" value="P:protein polyubiquitination"/>
    <property type="evidence" value="ECO:0007669"/>
    <property type="project" value="InterPro"/>
</dbReference>
<dbReference type="AlphaFoldDB" id="A0A8T2IG73"/>
<comment type="pathway">
    <text evidence="2">Protein modification; protein ubiquitination.</text>
</comment>
<dbReference type="SMART" id="SM00015">
    <property type="entry name" value="IQ"/>
    <property type="match status" value="1"/>
</dbReference>
<gene>
    <name evidence="5" type="ORF">GDO86_018102</name>
</gene>
<evidence type="ECO:0000256" key="1">
    <source>
        <dbReference type="ARBA" id="ARBA00000885"/>
    </source>
</evidence>
<dbReference type="OrthoDB" id="8068875at2759"/>
<dbReference type="PANTHER" id="PTHR45700">
    <property type="entry name" value="UBIQUITIN-PROTEIN LIGASE E3C"/>
    <property type="match status" value="1"/>
</dbReference>
<keyword evidence="4" id="KW-0808">Transferase</keyword>
<dbReference type="PROSITE" id="PS50096">
    <property type="entry name" value="IQ"/>
    <property type="match status" value="1"/>
</dbReference>
<reference evidence="5" key="1">
    <citation type="thesis" date="2020" institute="ProQuest LLC" country="789 East Eisenhower Parkway, Ann Arbor, MI, USA">
        <title>Comparative Genomics and Chromosome Evolution.</title>
        <authorList>
            <person name="Mudd A.B."/>
        </authorList>
    </citation>
    <scope>NUCLEOTIDE SEQUENCE</scope>
    <source>
        <strain evidence="5">Female2</strain>
        <tissue evidence="5">Blood</tissue>
    </source>
</reference>
<dbReference type="InterPro" id="IPR000048">
    <property type="entry name" value="IQ_motif_EF-hand-BS"/>
</dbReference>
<feature type="non-terminal residue" evidence="5">
    <location>
        <position position="149"/>
    </location>
</feature>
<dbReference type="InterPro" id="IPR044611">
    <property type="entry name" value="E3A/B/C-like"/>
</dbReference>
<dbReference type="GO" id="GO:0006511">
    <property type="term" value="P:ubiquitin-dependent protein catabolic process"/>
    <property type="evidence" value="ECO:0007669"/>
    <property type="project" value="TreeGrafter"/>
</dbReference>
<protein>
    <recommendedName>
        <fullName evidence="3">HECT-type E3 ubiquitin transferase</fullName>
        <ecNumber evidence="3">2.3.2.26</ecNumber>
    </recommendedName>
</protein>
<comment type="catalytic activity">
    <reaction evidence="1">
        <text>S-ubiquitinyl-[E2 ubiquitin-conjugating enzyme]-L-cysteine + [acceptor protein]-L-lysine = [E2 ubiquitin-conjugating enzyme]-L-cysteine + N(6)-ubiquitinyl-[acceptor protein]-L-lysine.</text>
        <dbReference type="EC" id="2.3.2.26"/>
    </reaction>
</comment>
<keyword evidence="6" id="KW-1185">Reference proteome</keyword>
<evidence type="ECO:0000313" key="6">
    <source>
        <dbReference type="Proteomes" id="UP000812440"/>
    </source>
</evidence>
<comment type="caution">
    <text evidence="5">The sequence shown here is derived from an EMBL/GenBank/DDBJ whole genome shotgun (WGS) entry which is preliminary data.</text>
</comment>
<dbReference type="PANTHER" id="PTHR45700:SF3">
    <property type="entry name" value="UBIQUITIN-PROTEIN LIGASE E3B"/>
    <property type="match status" value="1"/>
</dbReference>
<evidence type="ECO:0000313" key="5">
    <source>
        <dbReference type="EMBL" id="KAG8429186.1"/>
    </source>
</evidence>
<proteinExistence type="predicted"/>
<dbReference type="EMBL" id="JAACNH010012043">
    <property type="protein sequence ID" value="KAG8429186.1"/>
    <property type="molecule type" value="Genomic_DNA"/>
</dbReference>
<dbReference type="GO" id="GO:0061630">
    <property type="term" value="F:ubiquitin protein ligase activity"/>
    <property type="evidence" value="ECO:0007669"/>
    <property type="project" value="UniProtKB-EC"/>
</dbReference>
<dbReference type="EMBL" id="JAACNH010012043">
    <property type="protein sequence ID" value="KAG8429187.1"/>
    <property type="molecule type" value="Genomic_DNA"/>
</dbReference>
<evidence type="ECO:0000256" key="2">
    <source>
        <dbReference type="ARBA" id="ARBA00004906"/>
    </source>
</evidence>
<dbReference type="Proteomes" id="UP000812440">
    <property type="component" value="Unassembled WGS sequence"/>
</dbReference>
<evidence type="ECO:0000256" key="4">
    <source>
        <dbReference type="ARBA" id="ARBA00022679"/>
    </source>
</evidence>
<evidence type="ECO:0000256" key="3">
    <source>
        <dbReference type="ARBA" id="ARBA00012485"/>
    </source>
</evidence>
<name>A0A8T2IG73_9PIPI</name>
<dbReference type="EC" id="2.3.2.26" evidence="3"/>
<accession>A0A8T2IG73</accession>
<dbReference type="Pfam" id="PF00612">
    <property type="entry name" value="IQ"/>
    <property type="match status" value="1"/>
</dbReference>